<protein>
    <submittedName>
        <fullName evidence="1">Uncharacterized protein</fullName>
    </submittedName>
</protein>
<reference evidence="1 2" key="1">
    <citation type="submission" date="2021-04" db="EMBL/GenBank/DDBJ databases">
        <authorList>
            <person name="Pira H."/>
            <person name="Risdian C."/>
            <person name="Wink J."/>
        </authorList>
    </citation>
    <scope>NUCLEOTIDE SEQUENCE [LARGE SCALE GENOMIC DNA]</scope>
    <source>
        <strain evidence="1 2">WHA3</strain>
    </source>
</reference>
<gene>
    <name evidence="1" type="ORF">KCG44_09125</name>
</gene>
<name>A0ABS6SEY0_9SPHN</name>
<evidence type="ECO:0000313" key="2">
    <source>
        <dbReference type="Proteomes" id="UP000722336"/>
    </source>
</evidence>
<proteinExistence type="predicted"/>
<dbReference type="Proteomes" id="UP000722336">
    <property type="component" value="Unassembled WGS sequence"/>
</dbReference>
<dbReference type="EMBL" id="JAGSPA010000003">
    <property type="protein sequence ID" value="MBV7256942.1"/>
    <property type="molecule type" value="Genomic_DNA"/>
</dbReference>
<sequence length="147" mass="15046">MTIDGLNGPGQAASLRPDEVKAAAGPAIRGAVEGFVGTVIESLSLAPDRKAAFVEEWGAVGHGPESFFSDIAALGENLDIGVQGDLARAADSLASAISVHLHIHQLSSPSEALAALRPEAAWLPVGDDVSVEQAVGWMNELAAKLAD</sequence>
<evidence type="ECO:0000313" key="1">
    <source>
        <dbReference type="EMBL" id="MBV7256942.1"/>
    </source>
</evidence>
<keyword evidence="2" id="KW-1185">Reference proteome</keyword>
<comment type="caution">
    <text evidence="1">The sequence shown here is derived from an EMBL/GenBank/DDBJ whole genome shotgun (WGS) entry which is preliminary data.</text>
</comment>
<organism evidence="1 2">
    <name type="scientific">Pacificimonas pallii</name>
    <dbReference type="NCBI Taxonomy" id="2827236"/>
    <lineage>
        <taxon>Bacteria</taxon>
        <taxon>Pseudomonadati</taxon>
        <taxon>Pseudomonadota</taxon>
        <taxon>Alphaproteobacteria</taxon>
        <taxon>Sphingomonadales</taxon>
        <taxon>Sphingosinicellaceae</taxon>
        <taxon>Pacificimonas</taxon>
    </lineage>
</organism>
<dbReference type="RefSeq" id="WP_218445783.1">
    <property type="nucleotide sequence ID" value="NZ_JAGSPA010000003.1"/>
</dbReference>
<accession>A0ABS6SEY0</accession>